<proteinExistence type="inferred from homology"/>
<organism evidence="6 7">
    <name type="scientific">Paraperlucidibaca wandonensis</name>
    <dbReference type="NCBI Taxonomy" id="1268273"/>
    <lineage>
        <taxon>Bacteria</taxon>
        <taxon>Pseudomonadati</taxon>
        <taxon>Pseudomonadota</taxon>
        <taxon>Gammaproteobacteria</taxon>
        <taxon>Moraxellales</taxon>
        <taxon>Moraxellaceae</taxon>
        <taxon>Paraperlucidibaca</taxon>
    </lineage>
</organism>
<name>A0ABW3HH08_9GAMM</name>
<dbReference type="PANTHER" id="PTHR42978:SF7">
    <property type="entry name" value="METALLO-HYDROLASE RV2300C-RELATED"/>
    <property type="match status" value="1"/>
</dbReference>
<comment type="similarity">
    <text evidence="2">Belongs to the metallo-beta-lactamase superfamily.</text>
</comment>
<dbReference type="Proteomes" id="UP001597044">
    <property type="component" value="Unassembled WGS sequence"/>
</dbReference>
<evidence type="ECO:0000256" key="3">
    <source>
        <dbReference type="ARBA" id="ARBA00022723"/>
    </source>
</evidence>
<keyword evidence="7" id="KW-1185">Reference proteome</keyword>
<sequence>MKIMTDIKHFDGSRRALQPMTRVGDTRAAAGDFRRDMLTKPKARYYESFELVRVPYPAKFAYLNAFTMPTPFVHLCNRLFVIQFDSAEGLKTLLVSPSDWEHQRETPFFAQLDAKAGAFTGVMDSLIVRTTNTVLGVLANIGLKPEDVDYITYDHLHTQNVTRWLGSAERPGLLPNAKLLIMREEWESAKGLLPWHNQWYCPGGIADVPEDKVILLDESTYLGDGSVALIKTKGHTEGNHSIVAHTDGGLFVTSENGVSLDAYEPKLSRIPGLAAYAKQTGAEIIINGNTQEYAVDQYISMVAEKTIAGPSIHDRRFPNMAPSSEASGFWLCPGTTPTITVGDLKYGCLTNSADISALKTTAKTRQSTSSKQVTK</sequence>
<evidence type="ECO:0000313" key="6">
    <source>
        <dbReference type="EMBL" id="MFD0949860.1"/>
    </source>
</evidence>
<gene>
    <name evidence="6" type="ORF">ACFQ0F_05580</name>
</gene>
<comment type="cofactor">
    <cofactor evidence="1">
        <name>Zn(2+)</name>
        <dbReference type="ChEBI" id="CHEBI:29105"/>
    </cofactor>
</comment>
<evidence type="ECO:0000256" key="1">
    <source>
        <dbReference type="ARBA" id="ARBA00001947"/>
    </source>
</evidence>
<reference evidence="7" key="1">
    <citation type="journal article" date="2019" name="Int. J. Syst. Evol. Microbiol.">
        <title>The Global Catalogue of Microorganisms (GCM) 10K type strain sequencing project: providing services to taxonomists for standard genome sequencing and annotation.</title>
        <authorList>
            <consortium name="The Broad Institute Genomics Platform"/>
            <consortium name="The Broad Institute Genome Sequencing Center for Infectious Disease"/>
            <person name="Wu L."/>
            <person name="Ma J."/>
        </authorList>
    </citation>
    <scope>NUCLEOTIDE SEQUENCE [LARGE SCALE GENOMIC DNA]</scope>
    <source>
        <strain evidence="7">CCUG 63419</strain>
    </source>
</reference>
<dbReference type="PANTHER" id="PTHR42978">
    <property type="entry name" value="QUORUM-QUENCHING LACTONASE YTNP-RELATED-RELATED"/>
    <property type="match status" value="1"/>
</dbReference>
<evidence type="ECO:0000256" key="5">
    <source>
        <dbReference type="ARBA" id="ARBA00022833"/>
    </source>
</evidence>
<dbReference type="Gene3D" id="3.60.15.10">
    <property type="entry name" value="Ribonuclease Z/Hydroxyacylglutathione hydrolase-like"/>
    <property type="match status" value="1"/>
</dbReference>
<evidence type="ECO:0000313" key="7">
    <source>
        <dbReference type="Proteomes" id="UP001597044"/>
    </source>
</evidence>
<dbReference type="SUPFAM" id="SSF56281">
    <property type="entry name" value="Metallo-hydrolase/oxidoreductase"/>
    <property type="match status" value="1"/>
</dbReference>
<evidence type="ECO:0000256" key="4">
    <source>
        <dbReference type="ARBA" id="ARBA00022801"/>
    </source>
</evidence>
<accession>A0ABW3HH08</accession>
<evidence type="ECO:0008006" key="8">
    <source>
        <dbReference type="Google" id="ProtNLM"/>
    </source>
</evidence>
<dbReference type="InterPro" id="IPR036866">
    <property type="entry name" value="RibonucZ/Hydroxyglut_hydro"/>
</dbReference>
<dbReference type="RefSeq" id="WP_340674504.1">
    <property type="nucleotide sequence ID" value="NZ_JBHTIT010000001.1"/>
</dbReference>
<keyword evidence="5" id="KW-0862">Zinc</keyword>
<comment type="caution">
    <text evidence="6">The sequence shown here is derived from an EMBL/GenBank/DDBJ whole genome shotgun (WGS) entry which is preliminary data.</text>
</comment>
<evidence type="ECO:0000256" key="2">
    <source>
        <dbReference type="ARBA" id="ARBA00007749"/>
    </source>
</evidence>
<keyword evidence="4" id="KW-0378">Hydrolase</keyword>
<dbReference type="EMBL" id="JBHTIT010000001">
    <property type="protein sequence ID" value="MFD0949860.1"/>
    <property type="molecule type" value="Genomic_DNA"/>
</dbReference>
<keyword evidence="3" id="KW-0479">Metal-binding</keyword>
<protein>
    <recommendedName>
        <fullName evidence="8">Metallo-beta-lactamase superfamily protein</fullName>
    </recommendedName>
</protein>
<dbReference type="InterPro" id="IPR051013">
    <property type="entry name" value="MBL_superfamily_lactonases"/>
</dbReference>